<dbReference type="SUPFAM" id="SSF51430">
    <property type="entry name" value="NAD(P)-linked oxidoreductase"/>
    <property type="match status" value="1"/>
</dbReference>
<evidence type="ECO:0000313" key="3">
    <source>
        <dbReference type="EMBL" id="ROO86454.1"/>
    </source>
</evidence>
<dbReference type="InterPro" id="IPR023210">
    <property type="entry name" value="NADP_OxRdtase_dom"/>
</dbReference>
<dbReference type="Gene3D" id="3.20.20.100">
    <property type="entry name" value="NADP-dependent oxidoreductase domain"/>
    <property type="match status" value="1"/>
</dbReference>
<dbReference type="PANTHER" id="PTHR43625">
    <property type="entry name" value="AFLATOXIN B1 ALDEHYDE REDUCTASE"/>
    <property type="match status" value="1"/>
</dbReference>
<sequence>MSPSGERAAGHGRFGAVRLGDGPVVTRMGCAAVAPAGGAEAGRAVLRRALRLGITYFEVGAGAGDLVREALHPYPREVVLAVTVGAAEGAHARPESLRGQVERMLRVLDADRIGLVHLRAADGVPVRESFGALADLCAAGLVGRLGLRGAGVEEIADACAVAPVAAVHRDVFPGPRGPRRFARAGRDDDVLELCENEGIAFAVSSPLAPGSLSPSALAVLDGVAARYEATRAQIALAWLLCRSRATLAVPAAADPARLRELVCGADHLLDPEDLTVLDGLR</sequence>
<dbReference type="EMBL" id="RJKE01000001">
    <property type="protein sequence ID" value="ROO86454.1"/>
    <property type="molecule type" value="Genomic_DNA"/>
</dbReference>
<gene>
    <name evidence="3" type="ORF">EDD29_4025</name>
</gene>
<evidence type="ECO:0000256" key="1">
    <source>
        <dbReference type="ARBA" id="ARBA00023002"/>
    </source>
</evidence>
<dbReference type="GO" id="GO:0005737">
    <property type="term" value="C:cytoplasm"/>
    <property type="evidence" value="ECO:0007669"/>
    <property type="project" value="TreeGrafter"/>
</dbReference>
<name>A0A3N1CYU0_9ACTN</name>
<dbReference type="Proteomes" id="UP000272400">
    <property type="component" value="Unassembled WGS sequence"/>
</dbReference>
<feature type="domain" description="NADP-dependent oxidoreductase" evidence="2">
    <location>
        <begin position="44"/>
        <end position="279"/>
    </location>
</feature>
<proteinExistence type="predicted"/>
<dbReference type="GO" id="GO:0016491">
    <property type="term" value="F:oxidoreductase activity"/>
    <property type="evidence" value="ECO:0007669"/>
    <property type="project" value="UniProtKB-KW"/>
</dbReference>
<dbReference type="InterPro" id="IPR036812">
    <property type="entry name" value="NAD(P)_OxRdtase_dom_sf"/>
</dbReference>
<protein>
    <submittedName>
        <fullName evidence="3">Aryl-alcohol dehydrogenase-like predicted oxidoreductase</fullName>
    </submittedName>
</protein>
<organism evidence="3 4">
    <name type="scientific">Actinocorallia herbida</name>
    <dbReference type="NCBI Taxonomy" id="58109"/>
    <lineage>
        <taxon>Bacteria</taxon>
        <taxon>Bacillati</taxon>
        <taxon>Actinomycetota</taxon>
        <taxon>Actinomycetes</taxon>
        <taxon>Streptosporangiales</taxon>
        <taxon>Thermomonosporaceae</taxon>
        <taxon>Actinocorallia</taxon>
    </lineage>
</organism>
<reference evidence="3 4" key="1">
    <citation type="submission" date="2018-11" db="EMBL/GenBank/DDBJ databases">
        <title>Sequencing the genomes of 1000 actinobacteria strains.</title>
        <authorList>
            <person name="Klenk H.-P."/>
        </authorList>
    </citation>
    <scope>NUCLEOTIDE SEQUENCE [LARGE SCALE GENOMIC DNA]</scope>
    <source>
        <strain evidence="3 4">DSM 44254</strain>
    </source>
</reference>
<dbReference type="AlphaFoldDB" id="A0A3N1CYU0"/>
<keyword evidence="4" id="KW-1185">Reference proteome</keyword>
<comment type="caution">
    <text evidence="3">The sequence shown here is derived from an EMBL/GenBank/DDBJ whole genome shotgun (WGS) entry which is preliminary data.</text>
</comment>
<dbReference type="InterPro" id="IPR050791">
    <property type="entry name" value="Aldo-Keto_reductase"/>
</dbReference>
<dbReference type="RefSeq" id="WP_148086026.1">
    <property type="nucleotide sequence ID" value="NZ_RJKE01000001.1"/>
</dbReference>
<accession>A0A3N1CYU0</accession>
<evidence type="ECO:0000313" key="4">
    <source>
        <dbReference type="Proteomes" id="UP000272400"/>
    </source>
</evidence>
<dbReference type="Pfam" id="PF00248">
    <property type="entry name" value="Aldo_ket_red"/>
    <property type="match status" value="1"/>
</dbReference>
<dbReference type="PANTHER" id="PTHR43625:SF40">
    <property type="entry name" value="ALDO-KETO REDUCTASE YAKC [NADP(+)]"/>
    <property type="match status" value="1"/>
</dbReference>
<keyword evidence="1" id="KW-0560">Oxidoreductase</keyword>
<evidence type="ECO:0000259" key="2">
    <source>
        <dbReference type="Pfam" id="PF00248"/>
    </source>
</evidence>